<dbReference type="RefSeq" id="WP_171298706.1">
    <property type="nucleotide sequence ID" value="NZ_CP087098.1"/>
</dbReference>
<evidence type="ECO:0000256" key="1">
    <source>
        <dbReference type="ARBA" id="ARBA00022679"/>
    </source>
</evidence>
<sequence>MSILNKIQDKISDGISDLGDGVENVFQDVVWKLSDKADESLDLMDRRMQRRFKKIESKEDNFNALFGLENFKDKPIIDRAKAVFAKEEKTIRTHAEYGDIISVDRIFYTHYGIYVGDNRVIHYAGTKADFDWHDLKNIKIRNDDMSNFLHDKKTYFVVDCEDESMKVAFKKKLLVAYSPEETVQRAESKLGESKYWLTTNNCEHFALWCKTGIHTSTQVSIVLENITKIPISIYPKTY</sequence>
<keyword evidence="5" id="KW-0012">Acyltransferase</keyword>
<evidence type="ECO:0000259" key="4">
    <source>
        <dbReference type="PROSITE" id="PS51934"/>
    </source>
</evidence>
<dbReference type="GO" id="GO:0016410">
    <property type="term" value="F:N-acyltransferase activity"/>
    <property type="evidence" value="ECO:0007669"/>
    <property type="project" value="TreeGrafter"/>
</dbReference>
<proteinExistence type="predicted"/>
<organism evidence="5 6">
    <name type="scientific">Clostridium estertheticum</name>
    <dbReference type="NCBI Taxonomy" id="238834"/>
    <lineage>
        <taxon>Bacteria</taxon>
        <taxon>Bacillati</taxon>
        <taxon>Bacillota</taxon>
        <taxon>Clostridia</taxon>
        <taxon>Eubacteriales</taxon>
        <taxon>Clostridiaceae</taxon>
        <taxon>Clostridium</taxon>
    </lineage>
</organism>
<keyword evidence="1 5" id="KW-0808">Transferase</keyword>
<dbReference type="Pfam" id="PF04970">
    <property type="entry name" value="LRAT"/>
    <property type="match status" value="1"/>
</dbReference>
<dbReference type="AlphaFoldDB" id="A0A7Y3SZ75"/>
<gene>
    <name evidence="5" type="ORF">HLQ16_19575</name>
</gene>
<keyword evidence="2" id="KW-0378">Hydrolase</keyword>
<dbReference type="InterPro" id="IPR007053">
    <property type="entry name" value="LRAT_dom"/>
</dbReference>
<accession>A0A7Y3SZ75</accession>
<keyword evidence="3" id="KW-0443">Lipid metabolism</keyword>
<dbReference type="GO" id="GO:0070292">
    <property type="term" value="P:N-acylphosphatidylethanolamine metabolic process"/>
    <property type="evidence" value="ECO:0007669"/>
    <property type="project" value="TreeGrafter"/>
</dbReference>
<name>A0A7Y3SZ75_9CLOT</name>
<evidence type="ECO:0000256" key="2">
    <source>
        <dbReference type="ARBA" id="ARBA00022801"/>
    </source>
</evidence>
<reference evidence="5 6" key="1">
    <citation type="submission" date="2020-05" db="EMBL/GenBank/DDBJ databases">
        <title>Complete genome of Clostridium estertheticum subspecies estertheticum, isolated from Vacuum packed lamb meat from New Zealand imported to Switzerland.</title>
        <authorList>
            <person name="Wambui J."/>
            <person name="Stevens M.J.A."/>
            <person name="Stephan R."/>
        </authorList>
    </citation>
    <scope>NUCLEOTIDE SEQUENCE [LARGE SCALE GENOMIC DNA]</scope>
    <source>
        <strain evidence="5 6">CEST001</strain>
    </source>
</reference>
<dbReference type="EMBL" id="JABEYB010000019">
    <property type="protein sequence ID" value="NNU78116.1"/>
    <property type="molecule type" value="Genomic_DNA"/>
</dbReference>
<dbReference type="GO" id="GO:0004623">
    <property type="term" value="F:phospholipase A2 activity"/>
    <property type="evidence" value="ECO:0007669"/>
    <property type="project" value="TreeGrafter"/>
</dbReference>
<dbReference type="PROSITE" id="PS51934">
    <property type="entry name" value="LRAT"/>
    <property type="match status" value="1"/>
</dbReference>
<dbReference type="Proteomes" id="UP000531659">
    <property type="component" value="Unassembled WGS sequence"/>
</dbReference>
<feature type="domain" description="LRAT" evidence="4">
    <location>
        <begin position="100"/>
        <end position="218"/>
    </location>
</feature>
<comment type="caution">
    <text evidence="5">The sequence shown here is derived from an EMBL/GenBank/DDBJ whole genome shotgun (WGS) entry which is preliminary data.</text>
</comment>
<dbReference type="PANTHER" id="PTHR13943:SF77">
    <property type="entry name" value="LRAT DOMAIN-CONTAINING PROTEIN"/>
    <property type="match status" value="1"/>
</dbReference>
<evidence type="ECO:0000313" key="6">
    <source>
        <dbReference type="Proteomes" id="UP000531659"/>
    </source>
</evidence>
<evidence type="ECO:0000256" key="3">
    <source>
        <dbReference type="ARBA" id="ARBA00023098"/>
    </source>
</evidence>
<dbReference type="PANTHER" id="PTHR13943">
    <property type="entry name" value="HRAS-LIKE SUPPRESSOR - RELATED"/>
    <property type="match status" value="1"/>
</dbReference>
<protein>
    <submittedName>
        <fullName evidence="5">Lecithin retinol acyltransferase family protein</fullName>
    </submittedName>
</protein>
<dbReference type="InterPro" id="IPR051496">
    <property type="entry name" value="H-rev107_PLA/AT"/>
</dbReference>
<evidence type="ECO:0000313" key="5">
    <source>
        <dbReference type="EMBL" id="NNU78116.1"/>
    </source>
</evidence>
<dbReference type="Gene3D" id="3.90.1720.10">
    <property type="entry name" value="endopeptidase domain like (from Nostoc punctiforme)"/>
    <property type="match status" value="1"/>
</dbReference>
<dbReference type="GO" id="GO:0005737">
    <property type="term" value="C:cytoplasm"/>
    <property type="evidence" value="ECO:0007669"/>
    <property type="project" value="TreeGrafter"/>
</dbReference>
<dbReference type="GO" id="GO:0008970">
    <property type="term" value="F:phospholipase A1 activity"/>
    <property type="evidence" value="ECO:0007669"/>
    <property type="project" value="TreeGrafter"/>
</dbReference>